<comment type="caution">
    <text evidence="2">The sequence shown here is derived from an EMBL/GenBank/DDBJ whole genome shotgun (WGS) entry which is preliminary data.</text>
</comment>
<evidence type="ECO:0000313" key="2">
    <source>
        <dbReference type="EMBL" id="KAF3323865.1"/>
    </source>
</evidence>
<dbReference type="PANTHER" id="PTHR33430">
    <property type="entry name" value="MATERNAL EFFECT EMBRYO ARREST PROTEIN"/>
    <property type="match status" value="1"/>
</dbReference>
<feature type="transmembrane region" description="Helical" evidence="1">
    <location>
        <begin position="113"/>
        <end position="140"/>
    </location>
</feature>
<dbReference type="OrthoDB" id="666653at2759"/>
<evidence type="ECO:0000313" key="3">
    <source>
        <dbReference type="Proteomes" id="UP000623129"/>
    </source>
</evidence>
<keyword evidence="3" id="KW-1185">Reference proteome</keyword>
<protein>
    <submittedName>
        <fullName evidence="2">Maternal effect embryoarrest 60</fullName>
    </submittedName>
</protein>
<organism evidence="2 3">
    <name type="scientific">Carex littledalei</name>
    <dbReference type="NCBI Taxonomy" id="544730"/>
    <lineage>
        <taxon>Eukaryota</taxon>
        <taxon>Viridiplantae</taxon>
        <taxon>Streptophyta</taxon>
        <taxon>Embryophyta</taxon>
        <taxon>Tracheophyta</taxon>
        <taxon>Spermatophyta</taxon>
        <taxon>Magnoliopsida</taxon>
        <taxon>Liliopsida</taxon>
        <taxon>Poales</taxon>
        <taxon>Cyperaceae</taxon>
        <taxon>Cyperoideae</taxon>
        <taxon>Cariceae</taxon>
        <taxon>Carex</taxon>
        <taxon>Carex subgen. Euthyceras</taxon>
    </lineage>
</organism>
<proteinExistence type="predicted"/>
<evidence type="ECO:0000256" key="1">
    <source>
        <dbReference type="SAM" id="Phobius"/>
    </source>
</evidence>
<dbReference type="AlphaFoldDB" id="A0A833VFC7"/>
<feature type="transmembrane region" description="Helical" evidence="1">
    <location>
        <begin position="68"/>
        <end position="93"/>
    </location>
</feature>
<keyword evidence="1" id="KW-0812">Transmembrane</keyword>
<keyword evidence="1" id="KW-0472">Membrane</keyword>
<feature type="transmembrane region" description="Helical" evidence="1">
    <location>
        <begin position="161"/>
        <end position="180"/>
    </location>
</feature>
<name>A0A833VFC7_9POAL</name>
<keyword evidence="1" id="KW-1133">Transmembrane helix</keyword>
<sequence>MASSNEYGIQQKNNDTSTTSIHVMALDEVVSANSLFTAAVFVGISLTSATSNNSLSSCNAGIDMVRNVIVFEVISFSCFLFSSIVAQGMKLAVNLINSNDPDEAFEAEVNTKLFSVGMVCAGIGSIFGFIFLLLSLVYVVQIQLGLLSCGGEATIRAVTALVVLVGSALALYVWTIYYSFTH</sequence>
<feature type="transmembrane region" description="Helical" evidence="1">
    <location>
        <begin position="29"/>
        <end position="47"/>
    </location>
</feature>
<dbReference type="PANTHER" id="PTHR33430:SF6">
    <property type="entry name" value="MATERNAL EFFECT EMBRYO ARREST PROTEIN"/>
    <property type="match status" value="1"/>
</dbReference>
<dbReference type="Proteomes" id="UP000623129">
    <property type="component" value="Unassembled WGS sequence"/>
</dbReference>
<dbReference type="EMBL" id="SWLB01000022">
    <property type="protein sequence ID" value="KAF3323865.1"/>
    <property type="molecule type" value="Genomic_DNA"/>
</dbReference>
<reference evidence="2" key="1">
    <citation type="submission" date="2020-01" db="EMBL/GenBank/DDBJ databases">
        <title>Genome sequence of Kobresia littledalei, the first chromosome-level genome in the family Cyperaceae.</title>
        <authorList>
            <person name="Qu G."/>
        </authorList>
    </citation>
    <scope>NUCLEOTIDE SEQUENCE</scope>
    <source>
        <strain evidence="2">C.B.Clarke</strain>
        <tissue evidence="2">Leaf</tissue>
    </source>
</reference>
<accession>A0A833VFC7</accession>
<gene>
    <name evidence="2" type="ORF">FCM35_KLT11332</name>
</gene>